<reference evidence="1" key="1">
    <citation type="submission" date="2023-11" db="EMBL/GenBank/DDBJ databases">
        <authorList>
            <person name="Poullet M."/>
        </authorList>
    </citation>
    <scope>NUCLEOTIDE SEQUENCE</scope>
    <source>
        <strain evidence="1">E1834</strain>
    </source>
</reference>
<organism evidence="1 2">
    <name type="scientific">Meloidogyne enterolobii</name>
    <name type="common">Root-knot nematode worm</name>
    <name type="synonym">Meloidogyne mayaguensis</name>
    <dbReference type="NCBI Taxonomy" id="390850"/>
    <lineage>
        <taxon>Eukaryota</taxon>
        <taxon>Metazoa</taxon>
        <taxon>Ecdysozoa</taxon>
        <taxon>Nematoda</taxon>
        <taxon>Chromadorea</taxon>
        <taxon>Rhabditida</taxon>
        <taxon>Tylenchina</taxon>
        <taxon>Tylenchomorpha</taxon>
        <taxon>Tylenchoidea</taxon>
        <taxon>Meloidogynidae</taxon>
        <taxon>Meloidogyninae</taxon>
        <taxon>Meloidogyne</taxon>
    </lineage>
</organism>
<evidence type="ECO:0000313" key="1">
    <source>
        <dbReference type="EMBL" id="CAK5105464.1"/>
    </source>
</evidence>
<proteinExistence type="predicted"/>
<dbReference type="EMBL" id="CAVMJV010000120">
    <property type="protein sequence ID" value="CAK5105464.1"/>
    <property type="molecule type" value="Genomic_DNA"/>
</dbReference>
<keyword evidence="2" id="KW-1185">Reference proteome</keyword>
<accession>A0ACB1AWR1</accession>
<evidence type="ECO:0000313" key="2">
    <source>
        <dbReference type="Proteomes" id="UP001497535"/>
    </source>
</evidence>
<name>A0ACB1AWR1_MELEN</name>
<gene>
    <name evidence="1" type="ORF">MENTE1834_LOCUS43240</name>
</gene>
<protein>
    <submittedName>
        <fullName evidence="1">Uncharacterized protein</fullName>
    </submittedName>
</protein>
<comment type="caution">
    <text evidence="1">The sequence shown here is derived from an EMBL/GenBank/DDBJ whole genome shotgun (WGS) entry which is preliminary data.</text>
</comment>
<sequence>MWGEILAIKREIFLSVIAEGYAMVLGILLIKSQGFGSGFKKFSRVGFRV</sequence>
<dbReference type="Proteomes" id="UP001497535">
    <property type="component" value="Unassembled WGS sequence"/>
</dbReference>